<name>A0A6B9V917_ARAHY</name>
<evidence type="ECO:0000313" key="2">
    <source>
        <dbReference type="Proteomes" id="UP000464620"/>
    </source>
</evidence>
<dbReference type="Proteomes" id="UP000464620">
    <property type="component" value="Chromosome B09"/>
</dbReference>
<dbReference type="AlphaFoldDB" id="A0A6B9V917"/>
<evidence type="ECO:0000313" key="1">
    <source>
        <dbReference type="EMBL" id="QHN77737.1"/>
    </source>
</evidence>
<organism evidence="1 2">
    <name type="scientific">Arachis hypogaea</name>
    <name type="common">Peanut</name>
    <dbReference type="NCBI Taxonomy" id="3818"/>
    <lineage>
        <taxon>Eukaryota</taxon>
        <taxon>Viridiplantae</taxon>
        <taxon>Streptophyta</taxon>
        <taxon>Embryophyta</taxon>
        <taxon>Tracheophyta</taxon>
        <taxon>Spermatophyta</taxon>
        <taxon>Magnoliopsida</taxon>
        <taxon>eudicotyledons</taxon>
        <taxon>Gunneridae</taxon>
        <taxon>Pentapetalae</taxon>
        <taxon>rosids</taxon>
        <taxon>fabids</taxon>
        <taxon>Fabales</taxon>
        <taxon>Fabaceae</taxon>
        <taxon>Papilionoideae</taxon>
        <taxon>50 kb inversion clade</taxon>
        <taxon>dalbergioids sensu lato</taxon>
        <taxon>Dalbergieae</taxon>
        <taxon>Pterocarpus clade</taxon>
        <taxon>Arachis</taxon>
    </lineage>
</organism>
<reference evidence="1 2" key="1">
    <citation type="submission" date="2020-01" db="EMBL/GenBank/DDBJ databases">
        <title>Genome sequence of Arachis hypogaea, cultivar Shitouqi.</title>
        <authorList>
            <person name="Zhuang W."/>
            <person name="Chen H."/>
            <person name="Varshney R."/>
            <person name="Wang D."/>
            <person name="Ming R."/>
        </authorList>
    </citation>
    <scope>NUCLEOTIDE SEQUENCE [LARGE SCALE GENOMIC DNA]</scope>
    <source>
        <tissue evidence="1">Young leaf</tissue>
    </source>
</reference>
<sequence>MIEKEAIKALIVEAHSQGGKRVGNKLKEKQRGFAILTSSHSNKNNSSYKTPNEEMIEKEAIKALIEEAHSQDGKRVGNKLKEKQRGFAILTSSQSNKNNSSYKTPNEVISVPLESRLLELSNHI</sequence>
<protein>
    <submittedName>
        <fullName evidence="1">Uncharacterized protein</fullName>
    </submittedName>
</protein>
<proteinExistence type="predicted"/>
<accession>A0A6B9V917</accession>
<dbReference type="EMBL" id="CP031001">
    <property type="protein sequence ID" value="QHN77737.1"/>
    <property type="molecule type" value="Genomic_DNA"/>
</dbReference>
<gene>
    <name evidence="1" type="ORF">DS421_19g655320</name>
</gene>